<proteinExistence type="predicted"/>
<keyword evidence="1" id="KW-0521">NADP</keyword>
<organism evidence="2 3">
    <name type="scientific">Albibacterium bauzanense</name>
    <dbReference type="NCBI Taxonomy" id="653929"/>
    <lineage>
        <taxon>Bacteria</taxon>
        <taxon>Pseudomonadati</taxon>
        <taxon>Bacteroidota</taxon>
        <taxon>Sphingobacteriia</taxon>
        <taxon>Sphingobacteriales</taxon>
        <taxon>Sphingobacteriaceae</taxon>
        <taxon>Albibacterium</taxon>
    </lineage>
</organism>
<evidence type="ECO:0000313" key="2">
    <source>
        <dbReference type="EMBL" id="TCK84987.1"/>
    </source>
</evidence>
<dbReference type="RefSeq" id="WP_132220821.1">
    <property type="nucleotide sequence ID" value="NZ_SMGO01000001.1"/>
</dbReference>
<dbReference type="OrthoDB" id="1522941at2"/>
<evidence type="ECO:0000313" key="3">
    <source>
        <dbReference type="Proteomes" id="UP000294616"/>
    </source>
</evidence>
<dbReference type="GO" id="GO:0008218">
    <property type="term" value="P:bioluminescence"/>
    <property type="evidence" value="ECO:0007669"/>
    <property type="project" value="InterPro"/>
</dbReference>
<reference evidence="2 3" key="1">
    <citation type="submission" date="2019-03" db="EMBL/GenBank/DDBJ databases">
        <title>Genomic Encyclopedia of Archaeal and Bacterial Type Strains, Phase II (KMG-II): from individual species to whole genera.</title>
        <authorList>
            <person name="Goeker M."/>
        </authorList>
    </citation>
    <scope>NUCLEOTIDE SEQUENCE [LARGE SCALE GENOMIC DNA]</scope>
    <source>
        <strain evidence="2 3">DSM 22554</strain>
    </source>
</reference>
<dbReference type="GO" id="GO:0003995">
    <property type="term" value="F:acyl-CoA dehydrogenase activity"/>
    <property type="evidence" value="ECO:0007669"/>
    <property type="project" value="InterPro"/>
</dbReference>
<name>A0A4R1M107_9SPHI</name>
<dbReference type="AlphaFoldDB" id="A0A4R1M107"/>
<protein>
    <submittedName>
        <fullName evidence="2">Acyl-CoA reductase LuxC</fullName>
    </submittedName>
</protein>
<keyword evidence="3" id="KW-1185">Reference proteome</keyword>
<evidence type="ECO:0000256" key="1">
    <source>
        <dbReference type="ARBA" id="ARBA00022857"/>
    </source>
</evidence>
<comment type="caution">
    <text evidence="2">The sequence shown here is derived from an EMBL/GenBank/DDBJ whole genome shotgun (WGS) entry which is preliminary data.</text>
</comment>
<dbReference type="Proteomes" id="UP000294616">
    <property type="component" value="Unassembled WGS sequence"/>
</dbReference>
<sequence>MTSNQRIEAFVNLGSQLSNEIQTFSEGTQTLNEIIQSSQFQNPWFTPGNVEQALQANLALLNLVDLRAWIEPYSKYFQNDSDKTVGLILAGNIPMVGFHDVLSCLIAGFNVQVKASADDKLLIPYLLKRLIEIEPAFKAKINLVDRLSNFDLVIATGSNNSSRYFDYYFKKTPHIIRKNRNSVAIITGKETKSDLGKLGHDLFDYFGLGCRNVSKIFFPKNYNYSLFFEAIESFSSISNHYKYNNNYEYNKAIYLVNGDKHLDNGFLLLKADTRFASPLGVVYFEEYDLFSFVETHLEENKDSIQCVVCEEAIQGSNSMQDLEIPLTGFGTSQLPGLVDYADGVNILDFLKANS</sequence>
<dbReference type="EMBL" id="SMGO01000001">
    <property type="protein sequence ID" value="TCK84987.1"/>
    <property type="molecule type" value="Genomic_DNA"/>
</dbReference>
<dbReference type="InterPro" id="IPR008670">
    <property type="entry name" value="CoA_reduct_LuxC"/>
</dbReference>
<dbReference type="Pfam" id="PF05893">
    <property type="entry name" value="LuxC"/>
    <property type="match status" value="1"/>
</dbReference>
<accession>A0A4R1M107</accession>
<gene>
    <name evidence="2" type="ORF">C8N28_0283</name>
</gene>